<dbReference type="Proteomes" id="UP000473278">
    <property type="component" value="Unassembled WGS sequence"/>
</dbReference>
<dbReference type="Gene3D" id="3.40.720.10">
    <property type="entry name" value="Alkaline Phosphatase, subunit A"/>
    <property type="match status" value="1"/>
</dbReference>
<name>A0A6M1SQG2_9BACT</name>
<dbReference type="EMBL" id="JAALLT010000004">
    <property type="protein sequence ID" value="NGP77349.1"/>
    <property type="molecule type" value="Genomic_DNA"/>
</dbReference>
<reference evidence="8 9" key="1">
    <citation type="submission" date="2020-02" db="EMBL/GenBank/DDBJ databases">
        <title>Balneolaceae bacterium YR4-1, complete genome.</title>
        <authorList>
            <person name="Li Y."/>
            <person name="Wu S."/>
        </authorList>
    </citation>
    <scope>NUCLEOTIDE SEQUENCE [LARGE SCALE GENOMIC DNA]</scope>
    <source>
        <strain evidence="8 9">YR4-1</strain>
    </source>
</reference>
<dbReference type="InterPro" id="IPR035874">
    <property type="entry name" value="IDS"/>
</dbReference>
<evidence type="ECO:0000256" key="2">
    <source>
        <dbReference type="ARBA" id="ARBA00008779"/>
    </source>
</evidence>
<comment type="cofactor">
    <cofactor evidence="1">
        <name>Ca(2+)</name>
        <dbReference type="ChEBI" id="CHEBI:29108"/>
    </cofactor>
</comment>
<evidence type="ECO:0000256" key="1">
    <source>
        <dbReference type="ARBA" id="ARBA00001913"/>
    </source>
</evidence>
<organism evidence="8 9">
    <name type="scientific">Halalkalibaculum roseum</name>
    <dbReference type="NCBI Taxonomy" id="2709311"/>
    <lineage>
        <taxon>Bacteria</taxon>
        <taxon>Pseudomonadati</taxon>
        <taxon>Balneolota</taxon>
        <taxon>Balneolia</taxon>
        <taxon>Balneolales</taxon>
        <taxon>Balneolaceae</taxon>
        <taxon>Halalkalibaculum</taxon>
    </lineage>
</organism>
<dbReference type="RefSeq" id="WP_165142681.1">
    <property type="nucleotide sequence ID" value="NZ_JAALLT010000004.1"/>
</dbReference>
<keyword evidence="6" id="KW-0106">Calcium</keyword>
<protein>
    <submittedName>
        <fullName evidence="8">Sulfatase</fullName>
    </submittedName>
</protein>
<evidence type="ECO:0000259" key="7">
    <source>
        <dbReference type="Pfam" id="PF00884"/>
    </source>
</evidence>
<keyword evidence="9" id="KW-1185">Reference proteome</keyword>
<dbReference type="SUPFAM" id="SSF53649">
    <property type="entry name" value="Alkaline phosphatase-like"/>
    <property type="match status" value="1"/>
</dbReference>
<keyword evidence="4" id="KW-0732">Signal</keyword>
<dbReference type="InterPro" id="IPR017850">
    <property type="entry name" value="Alkaline_phosphatase_core_sf"/>
</dbReference>
<evidence type="ECO:0000256" key="4">
    <source>
        <dbReference type="ARBA" id="ARBA00022729"/>
    </source>
</evidence>
<sequence length="365" mass="41334">MKYRIKKQMTLVMDNAISKFIIFIVGLFLAGSGSLSAMQAATDDPPNILFIAVDDLKPLIGAYGNEQIQTPQMDRLAEEGVTFLNNHTQEAVCGPSRASLLTGLRPDQTKVWRLHVQIREHNPDVVTLPQYFKKQGYITTGVGKVFDRSTVGNGYDRRSWSIPFNSNMPDYPGEYGDPFVHYQSAETKARASHYMEAAAQKGIHKKRKQKSYALDRIKPSTEMLDVSDDAYLDGLHAKRGMALLDELSAEEKPFFLAVGFKKPHLPFIAPKKYWDLYDRENIELSSWQKKSVNGPKIAYHNFGELRSYSDIRPALDDSLHLAESKQKELIHGYMAAVSYIDTQVGKLMDKLEELGLRENTIVVLW</sequence>
<dbReference type="GO" id="GO:0005737">
    <property type="term" value="C:cytoplasm"/>
    <property type="evidence" value="ECO:0007669"/>
    <property type="project" value="TreeGrafter"/>
</dbReference>
<proteinExistence type="inferred from homology"/>
<comment type="similarity">
    <text evidence="2">Belongs to the sulfatase family.</text>
</comment>
<evidence type="ECO:0000256" key="3">
    <source>
        <dbReference type="ARBA" id="ARBA00022723"/>
    </source>
</evidence>
<dbReference type="CDD" id="cd16030">
    <property type="entry name" value="iduronate-2-sulfatase"/>
    <property type="match status" value="1"/>
</dbReference>
<evidence type="ECO:0000256" key="6">
    <source>
        <dbReference type="ARBA" id="ARBA00022837"/>
    </source>
</evidence>
<dbReference type="PROSITE" id="PS00523">
    <property type="entry name" value="SULFATASE_1"/>
    <property type="match status" value="1"/>
</dbReference>
<dbReference type="PANTHER" id="PTHR45953:SF1">
    <property type="entry name" value="IDURONATE 2-SULFATASE"/>
    <property type="match status" value="1"/>
</dbReference>
<dbReference type="AlphaFoldDB" id="A0A6M1SQG2"/>
<keyword evidence="5" id="KW-0378">Hydrolase</keyword>
<dbReference type="PANTHER" id="PTHR45953">
    <property type="entry name" value="IDURONATE 2-SULFATASE"/>
    <property type="match status" value="1"/>
</dbReference>
<dbReference type="Pfam" id="PF00884">
    <property type="entry name" value="Sulfatase"/>
    <property type="match status" value="1"/>
</dbReference>
<evidence type="ECO:0000313" key="9">
    <source>
        <dbReference type="Proteomes" id="UP000473278"/>
    </source>
</evidence>
<dbReference type="InterPro" id="IPR024607">
    <property type="entry name" value="Sulfatase_CS"/>
</dbReference>
<comment type="caution">
    <text evidence="8">The sequence shown here is derived from an EMBL/GenBank/DDBJ whole genome shotgun (WGS) entry which is preliminary data.</text>
</comment>
<keyword evidence="3" id="KW-0479">Metal-binding</keyword>
<evidence type="ECO:0000313" key="8">
    <source>
        <dbReference type="EMBL" id="NGP77349.1"/>
    </source>
</evidence>
<dbReference type="GO" id="GO:0046872">
    <property type="term" value="F:metal ion binding"/>
    <property type="evidence" value="ECO:0007669"/>
    <property type="project" value="UniProtKB-KW"/>
</dbReference>
<feature type="domain" description="Sulfatase N-terminal" evidence="7">
    <location>
        <begin position="46"/>
        <end position="364"/>
    </location>
</feature>
<dbReference type="InterPro" id="IPR000917">
    <property type="entry name" value="Sulfatase_N"/>
</dbReference>
<dbReference type="GO" id="GO:0004423">
    <property type="term" value="F:iduronate-2-sulfatase activity"/>
    <property type="evidence" value="ECO:0007669"/>
    <property type="project" value="InterPro"/>
</dbReference>
<accession>A0A6M1SQG2</accession>
<evidence type="ECO:0000256" key="5">
    <source>
        <dbReference type="ARBA" id="ARBA00022801"/>
    </source>
</evidence>
<gene>
    <name evidence="8" type="ORF">G3570_11940</name>
</gene>
<feature type="non-terminal residue" evidence="8">
    <location>
        <position position="365"/>
    </location>
</feature>